<organism evidence="2 3">
    <name type="scientific">Clydaea vesicula</name>
    <dbReference type="NCBI Taxonomy" id="447962"/>
    <lineage>
        <taxon>Eukaryota</taxon>
        <taxon>Fungi</taxon>
        <taxon>Fungi incertae sedis</taxon>
        <taxon>Chytridiomycota</taxon>
        <taxon>Chytridiomycota incertae sedis</taxon>
        <taxon>Chytridiomycetes</taxon>
        <taxon>Lobulomycetales</taxon>
        <taxon>Lobulomycetaceae</taxon>
        <taxon>Clydaea</taxon>
    </lineage>
</organism>
<keyword evidence="3" id="KW-1185">Reference proteome</keyword>
<proteinExistence type="predicted"/>
<dbReference type="Proteomes" id="UP001211065">
    <property type="component" value="Unassembled WGS sequence"/>
</dbReference>
<dbReference type="EMBL" id="JADGJW010000280">
    <property type="protein sequence ID" value="KAJ3220692.1"/>
    <property type="molecule type" value="Genomic_DNA"/>
</dbReference>
<protein>
    <submittedName>
        <fullName evidence="2">Uncharacterized protein</fullName>
    </submittedName>
</protein>
<evidence type="ECO:0000256" key="1">
    <source>
        <dbReference type="SAM" id="MobiDB-lite"/>
    </source>
</evidence>
<sequence length="329" mass="37407">MGCGVSKNLANSAIIKKKNSDNSSVVKTENVDNSTLNKIESKNSLQTKENLQYNKELKSLNQNSVSIVATVKDSNDLKTSKYNKEVNKVETYFYVDEAKTPKLYTRDSYSEHFLGNSVESEKIITNTLIKPNILIDIKKLKTERTEEFCNYQDLFSSFNKKSENSINHSFVKIEINNNVIMYKSDCSMQEEKTRDSVASNSHLESADEISCFTSKKNRYLGPQKNVITDWEEYNDSTITDDISKFATIQNETNKNCSQDGITLIENHSNGEDSELEPEEEESDEHYVEKSVKALNNSLGLKMKSILLNTSENDNNSRLPNRSVGVKFLF</sequence>
<feature type="region of interest" description="Disordered" evidence="1">
    <location>
        <begin position="267"/>
        <end position="286"/>
    </location>
</feature>
<reference evidence="2" key="1">
    <citation type="submission" date="2020-05" db="EMBL/GenBank/DDBJ databases">
        <title>Phylogenomic resolution of chytrid fungi.</title>
        <authorList>
            <person name="Stajich J.E."/>
            <person name="Amses K."/>
            <person name="Simmons R."/>
            <person name="Seto K."/>
            <person name="Myers J."/>
            <person name="Bonds A."/>
            <person name="Quandt C.A."/>
            <person name="Barry K."/>
            <person name="Liu P."/>
            <person name="Grigoriev I."/>
            <person name="Longcore J.E."/>
            <person name="James T.Y."/>
        </authorList>
    </citation>
    <scope>NUCLEOTIDE SEQUENCE</scope>
    <source>
        <strain evidence="2">JEL0476</strain>
    </source>
</reference>
<accession>A0AAD5U2S5</accession>
<feature type="compositionally biased region" description="Acidic residues" evidence="1">
    <location>
        <begin position="271"/>
        <end position="283"/>
    </location>
</feature>
<evidence type="ECO:0000313" key="3">
    <source>
        <dbReference type="Proteomes" id="UP001211065"/>
    </source>
</evidence>
<dbReference type="AlphaFoldDB" id="A0AAD5U2S5"/>
<comment type="caution">
    <text evidence="2">The sequence shown here is derived from an EMBL/GenBank/DDBJ whole genome shotgun (WGS) entry which is preliminary data.</text>
</comment>
<gene>
    <name evidence="2" type="ORF">HK099_004093</name>
</gene>
<evidence type="ECO:0000313" key="2">
    <source>
        <dbReference type="EMBL" id="KAJ3220692.1"/>
    </source>
</evidence>
<name>A0AAD5U2S5_9FUNG</name>